<comment type="caution">
    <text evidence="1">The sequence shown here is derived from an EMBL/GenBank/DDBJ whole genome shotgun (WGS) entry which is preliminary data.</text>
</comment>
<dbReference type="Proteomes" id="UP000004713">
    <property type="component" value="Unassembled WGS sequence"/>
</dbReference>
<accession>B0NW35</accession>
<dbReference type="EMBL" id="ABFZ02000023">
    <property type="protein sequence ID" value="EDS13537.1"/>
    <property type="molecule type" value="Genomic_DNA"/>
</dbReference>
<organism evidence="1 2">
    <name type="scientific">Bacteroides stercoris ATCC 43183</name>
    <dbReference type="NCBI Taxonomy" id="449673"/>
    <lineage>
        <taxon>Bacteria</taxon>
        <taxon>Pseudomonadati</taxon>
        <taxon>Bacteroidota</taxon>
        <taxon>Bacteroidia</taxon>
        <taxon>Bacteroidales</taxon>
        <taxon>Bacteroidaceae</taxon>
        <taxon>Bacteroides</taxon>
    </lineage>
</organism>
<sequence>MAANKVKAKDYPVPPWSSFHSTVVEQKLLRGRTKLSPRWNGLVLACFLPDTYRGNTRRCALEGKIMAVFIIPINRDCSIMEYFVSLPQN</sequence>
<dbReference type="HOGENOM" id="CLU_2448538_0_0_10"/>
<protein>
    <submittedName>
        <fullName evidence="1">Uncharacterized protein</fullName>
    </submittedName>
</protein>
<dbReference type="AlphaFoldDB" id="B0NW35"/>
<reference evidence="1 2" key="2">
    <citation type="submission" date="2007-11" db="EMBL/GenBank/DDBJ databases">
        <authorList>
            <person name="Fulton L."/>
            <person name="Clifton S."/>
            <person name="Fulton B."/>
            <person name="Xu J."/>
            <person name="Minx P."/>
            <person name="Pepin K.H."/>
            <person name="Johnson M."/>
            <person name="Thiruvilangam P."/>
            <person name="Bhonagiri V."/>
            <person name="Nash W.E."/>
            <person name="Mardis E.R."/>
            <person name="Wilson R.K."/>
        </authorList>
    </citation>
    <scope>NUCLEOTIDE SEQUENCE [LARGE SCALE GENOMIC DNA]</scope>
    <source>
        <strain evidence="1 2">ATCC 43183</strain>
    </source>
</reference>
<name>B0NW35_BACSE</name>
<gene>
    <name evidence="1" type="ORF">BACSTE_03718</name>
</gene>
<reference evidence="1 2" key="1">
    <citation type="submission" date="2007-11" db="EMBL/GenBank/DDBJ databases">
        <title>Draft genome sequence of Bacteroides stercoris(ATCC 43183).</title>
        <authorList>
            <person name="Sudarsanam P."/>
            <person name="Ley R."/>
            <person name="Guruge J."/>
            <person name="Turnbaugh P.J."/>
            <person name="Mahowald M."/>
            <person name="Liep D."/>
            <person name="Gordon J."/>
        </authorList>
    </citation>
    <scope>NUCLEOTIDE SEQUENCE [LARGE SCALE GENOMIC DNA]</scope>
    <source>
        <strain evidence="1 2">ATCC 43183</strain>
    </source>
</reference>
<evidence type="ECO:0000313" key="1">
    <source>
        <dbReference type="EMBL" id="EDS13537.1"/>
    </source>
</evidence>
<proteinExistence type="predicted"/>
<evidence type="ECO:0000313" key="2">
    <source>
        <dbReference type="Proteomes" id="UP000004713"/>
    </source>
</evidence>